<comment type="caution">
    <text evidence="1">The sequence shown here is derived from an EMBL/GenBank/DDBJ whole genome shotgun (WGS) entry which is preliminary data.</text>
</comment>
<protein>
    <recommendedName>
        <fullName evidence="3">7-cyano-7-deazaguanine synthase</fullName>
    </recommendedName>
</protein>
<dbReference type="RefSeq" id="WP_344371516.1">
    <property type="nucleotide sequence ID" value="NZ_BAAAPW010000002.1"/>
</dbReference>
<keyword evidence="2" id="KW-1185">Reference proteome</keyword>
<evidence type="ECO:0008006" key="3">
    <source>
        <dbReference type="Google" id="ProtNLM"/>
    </source>
</evidence>
<sequence>MPIVIGTPAVGAGDGRVTYEVGLDGVDGVDRLWFSVPEAAAGFVNPRADAAMLALLMPAMRLGRDLVVEGPVTDELAWNLARDVPAVLRGVRPELSAVDLEVRDAVPPAPAGSAVTTGYSGGIDSYATLARHHFASDVPASVRVTHLLFNNVGSHGRGERGRQLSRRRLAPIRSGASTMGLPLFDVDSNVDDLYTAPGLGFQQTHTMRNAAVAHLLSAGIRHFLYASSVPYADVAATPIFDVSFADPLLLPFLSHRSLTLQPAVTDLDRSQKTELVTHVPHSYERLDVCIESVDGTNCSRCWKCRRTMLTLDLFGALDRYRGVFDVPEDPRWKADYIRAALLRQSLPSTRSIVGMYDERVGIPRSWRLAAGARRSVASLRDGARTTARRAAHAVRPKGAGA</sequence>
<proteinExistence type="predicted"/>
<name>A0ABP5FW16_9MICO</name>
<dbReference type="EMBL" id="BAAAPW010000002">
    <property type="protein sequence ID" value="GAA2032712.1"/>
    <property type="molecule type" value="Genomic_DNA"/>
</dbReference>
<dbReference type="Proteomes" id="UP001501196">
    <property type="component" value="Unassembled WGS sequence"/>
</dbReference>
<gene>
    <name evidence="1" type="ORF">GCM10009819_15960</name>
</gene>
<evidence type="ECO:0000313" key="1">
    <source>
        <dbReference type="EMBL" id="GAA2032712.1"/>
    </source>
</evidence>
<reference evidence="2" key="1">
    <citation type="journal article" date="2019" name="Int. J. Syst. Evol. Microbiol.">
        <title>The Global Catalogue of Microorganisms (GCM) 10K type strain sequencing project: providing services to taxonomists for standard genome sequencing and annotation.</title>
        <authorList>
            <consortium name="The Broad Institute Genomics Platform"/>
            <consortium name="The Broad Institute Genome Sequencing Center for Infectious Disease"/>
            <person name="Wu L."/>
            <person name="Ma J."/>
        </authorList>
    </citation>
    <scope>NUCLEOTIDE SEQUENCE [LARGE SCALE GENOMIC DNA]</scope>
    <source>
        <strain evidence="2">JCM 15672</strain>
    </source>
</reference>
<accession>A0ABP5FW16</accession>
<evidence type="ECO:0000313" key="2">
    <source>
        <dbReference type="Proteomes" id="UP001501196"/>
    </source>
</evidence>
<organism evidence="1 2">
    <name type="scientific">Agromyces tropicus</name>
    <dbReference type="NCBI Taxonomy" id="555371"/>
    <lineage>
        <taxon>Bacteria</taxon>
        <taxon>Bacillati</taxon>
        <taxon>Actinomycetota</taxon>
        <taxon>Actinomycetes</taxon>
        <taxon>Micrococcales</taxon>
        <taxon>Microbacteriaceae</taxon>
        <taxon>Agromyces</taxon>
    </lineage>
</organism>